<feature type="transmembrane region" description="Helical" evidence="5">
    <location>
        <begin position="78"/>
        <end position="99"/>
    </location>
</feature>
<dbReference type="Proteomes" id="UP001056384">
    <property type="component" value="Chromosome 4"/>
</dbReference>
<feature type="transmembrane region" description="Helical" evidence="5">
    <location>
        <begin position="284"/>
        <end position="302"/>
    </location>
</feature>
<dbReference type="EMBL" id="CP099421">
    <property type="protein sequence ID" value="USW52184.1"/>
    <property type="molecule type" value="Genomic_DNA"/>
</dbReference>
<feature type="transmembrane region" description="Helical" evidence="5">
    <location>
        <begin position="447"/>
        <end position="467"/>
    </location>
</feature>
<dbReference type="PANTHER" id="PTHR23502:SF23">
    <property type="entry name" value="FLUCONAZOLE RESISTANCE PROTEIN 1"/>
    <property type="match status" value="1"/>
</dbReference>
<evidence type="ECO:0000313" key="8">
    <source>
        <dbReference type="Proteomes" id="UP001056384"/>
    </source>
</evidence>
<evidence type="ECO:0000256" key="1">
    <source>
        <dbReference type="ARBA" id="ARBA00004141"/>
    </source>
</evidence>
<dbReference type="Pfam" id="PF07690">
    <property type="entry name" value="MFS_1"/>
    <property type="match status" value="1"/>
</dbReference>
<feature type="domain" description="Major facilitator superfamily (MFS) profile" evidence="6">
    <location>
        <begin position="44"/>
        <end position="480"/>
    </location>
</feature>
<dbReference type="PROSITE" id="PS50850">
    <property type="entry name" value="MFS"/>
    <property type="match status" value="1"/>
</dbReference>
<feature type="transmembrane region" description="Helical" evidence="5">
    <location>
        <begin position="314"/>
        <end position="345"/>
    </location>
</feature>
<keyword evidence="8" id="KW-1185">Reference proteome</keyword>
<evidence type="ECO:0000256" key="4">
    <source>
        <dbReference type="ARBA" id="ARBA00023136"/>
    </source>
</evidence>
<feature type="transmembrane region" description="Helical" evidence="5">
    <location>
        <begin position="416"/>
        <end position="435"/>
    </location>
</feature>
<feature type="transmembrane region" description="Helical" evidence="5">
    <location>
        <begin position="48"/>
        <end position="71"/>
    </location>
</feature>
<dbReference type="InterPro" id="IPR011701">
    <property type="entry name" value="MFS"/>
</dbReference>
<dbReference type="GO" id="GO:0005886">
    <property type="term" value="C:plasma membrane"/>
    <property type="evidence" value="ECO:0007669"/>
    <property type="project" value="TreeGrafter"/>
</dbReference>
<dbReference type="PANTHER" id="PTHR23502">
    <property type="entry name" value="MAJOR FACILITATOR SUPERFAMILY"/>
    <property type="match status" value="1"/>
</dbReference>
<keyword evidence="3 5" id="KW-1133">Transmembrane helix</keyword>
<feature type="transmembrane region" description="Helical" evidence="5">
    <location>
        <begin position="119"/>
        <end position="136"/>
    </location>
</feature>
<dbReference type="OrthoDB" id="3357846at2759"/>
<dbReference type="GO" id="GO:0015244">
    <property type="term" value="F:fluconazole transmembrane transporter activity"/>
    <property type="evidence" value="ECO:0007669"/>
    <property type="project" value="TreeGrafter"/>
</dbReference>
<evidence type="ECO:0000256" key="2">
    <source>
        <dbReference type="ARBA" id="ARBA00022692"/>
    </source>
</evidence>
<dbReference type="GO" id="GO:1990961">
    <property type="term" value="P:xenobiotic detoxification by transmembrane export across the plasma membrane"/>
    <property type="evidence" value="ECO:0007669"/>
    <property type="project" value="TreeGrafter"/>
</dbReference>
<organism evidence="7 8">
    <name type="scientific">Septoria linicola</name>
    <dbReference type="NCBI Taxonomy" id="215465"/>
    <lineage>
        <taxon>Eukaryota</taxon>
        <taxon>Fungi</taxon>
        <taxon>Dikarya</taxon>
        <taxon>Ascomycota</taxon>
        <taxon>Pezizomycotina</taxon>
        <taxon>Dothideomycetes</taxon>
        <taxon>Dothideomycetidae</taxon>
        <taxon>Mycosphaerellales</taxon>
        <taxon>Mycosphaerellaceae</taxon>
        <taxon>Septoria</taxon>
    </lineage>
</organism>
<evidence type="ECO:0000256" key="5">
    <source>
        <dbReference type="SAM" id="Phobius"/>
    </source>
</evidence>
<feature type="transmembrane region" description="Helical" evidence="5">
    <location>
        <begin position="143"/>
        <end position="167"/>
    </location>
</feature>
<feature type="transmembrane region" description="Helical" evidence="5">
    <location>
        <begin position="371"/>
        <end position="404"/>
    </location>
</feature>
<proteinExistence type="predicted"/>
<evidence type="ECO:0000313" key="7">
    <source>
        <dbReference type="EMBL" id="USW52184.1"/>
    </source>
</evidence>
<keyword evidence="4 5" id="KW-0472">Membrane</keyword>
<dbReference type="InterPro" id="IPR036259">
    <property type="entry name" value="MFS_trans_sf"/>
</dbReference>
<feature type="transmembrane region" description="Helical" evidence="5">
    <location>
        <begin position="173"/>
        <end position="194"/>
    </location>
</feature>
<feature type="transmembrane region" description="Helical" evidence="5">
    <location>
        <begin position="206"/>
        <end position="226"/>
    </location>
</feature>
<name>A0A9Q9EJG0_9PEZI</name>
<accession>A0A9Q9EJG0</accession>
<dbReference type="AlphaFoldDB" id="A0A9Q9EJG0"/>
<evidence type="ECO:0000256" key="3">
    <source>
        <dbReference type="ARBA" id="ARBA00022989"/>
    </source>
</evidence>
<protein>
    <submittedName>
        <fullName evidence="7">Major facilitator superfamily, MFS transporter superfamily</fullName>
    </submittedName>
</protein>
<reference evidence="7" key="1">
    <citation type="submission" date="2022-06" db="EMBL/GenBank/DDBJ databases">
        <title>Complete genome sequences of two strains of the flax pathogen Septoria linicola.</title>
        <authorList>
            <person name="Lapalu N."/>
            <person name="Simon A."/>
            <person name="Demenou B."/>
            <person name="Paumier D."/>
            <person name="Guillot M.-P."/>
            <person name="Gout L."/>
            <person name="Valade R."/>
        </authorList>
    </citation>
    <scope>NUCLEOTIDE SEQUENCE</scope>
    <source>
        <strain evidence="7">SE15195</strain>
    </source>
</reference>
<dbReference type="Gene3D" id="1.20.1250.20">
    <property type="entry name" value="MFS general substrate transporter like domains"/>
    <property type="match status" value="1"/>
</dbReference>
<evidence type="ECO:0000259" key="6">
    <source>
        <dbReference type="PROSITE" id="PS50850"/>
    </source>
</evidence>
<sequence length="480" mass="52966">MEVEQRPIDLEKHYTLEPQSSTADVTIVTWYSATDSDNPHNWTRGKKLWFGFLILIYSLAVYIGASLYTAAIPTMKEMWGLGTVAVSVGLSIYVVGYGVGPLVLSPLSELPHVGRNPSYIIGFAIFVILCVPTALVDNFAGMLVLRFLMGFFGSPALASGGASYGHIYGPLHLPYAIALWAGGASAGPALGPLISNFAVVAENWRWAFWELLWLSGPVFLAMFFFLPETSADWILLQCAKRLRKLTGRTDLKAQCEIRQQKKSRKEVLYQALIKPWEINAKDPAVLFTTIYTGLIYGIYYSFFESFPLVFRDVYGWSFGIMGLAFLSIAVGCLLAVLVWLGYFYFYANKHIAAMMATGVMAPPETRLAPGLLFTFFIPAGLFIFCVTMSMIGNFVIAQCMLIYLPFTYPRYASSLFAANGLSRASLAAAAILFSIPMFENMGVDKGVTLLGGLCCGCCVGIYILYFFGAKLRKRSKFAES</sequence>
<comment type="subcellular location">
    <subcellularLocation>
        <location evidence="1">Membrane</location>
        <topology evidence="1">Multi-pass membrane protein</topology>
    </subcellularLocation>
</comment>
<dbReference type="InterPro" id="IPR020846">
    <property type="entry name" value="MFS_dom"/>
</dbReference>
<gene>
    <name evidence="7" type="ORF">Slin15195_G055030</name>
</gene>
<dbReference type="SUPFAM" id="SSF103473">
    <property type="entry name" value="MFS general substrate transporter"/>
    <property type="match status" value="1"/>
</dbReference>
<keyword evidence="2 5" id="KW-0812">Transmembrane</keyword>